<proteinExistence type="predicted"/>
<protein>
    <submittedName>
        <fullName evidence="2">Uncharacterized protein</fullName>
    </submittedName>
</protein>
<reference evidence="2" key="1">
    <citation type="submission" date="2018-02" db="EMBL/GenBank/DDBJ databases">
        <title>Rhizophora mucronata_Transcriptome.</title>
        <authorList>
            <person name="Meera S.P."/>
            <person name="Sreeshan A."/>
            <person name="Augustine A."/>
        </authorList>
    </citation>
    <scope>NUCLEOTIDE SEQUENCE</scope>
    <source>
        <tissue evidence="2">Leaf</tissue>
    </source>
</reference>
<evidence type="ECO:0000256" key="1">
    <source>
        <dbReference type="SAM" id="MobiDB-lite"/>
    </source>
</evidence>
<accession>A0A2P2JZT1</accession>
<feature type="region of interest" description="Disordered" evidence="1">
    <location>
        <begin position="1"/>
        <end position="20"/>
    </location>
</feature>
<evidence type="ECO:0000313" key="2">
    <source>
        <dbReference type="EMBL" id="MBW98977.1"/>
    </source>
</evidence>
<name>A0A2P2JZT1_RHIMU</name>
<dbReference type="EMBL" id="GGEC01018494">
    <property type="protein sequence ID" value="MBW98977.1"/>
    <property type="molecule type" value="Transcribed_RNA"/>
</dbReference>
<dbReference type="AlphaFoldDB" id="A0A2P2JZT1"/>
<sequence>MESSNDHDLPRFHDLGDGSVQQEVDCPFPANWWSNSSSREAWLQEDSNMADGYRQATFHSQQESRHQVECMQESNATRLTSYLGPSLDYNSPNPSLEFTLGRPDWQGRQHK</sequence>
<organism evidence="2">
    <name type="scientific">Rhizophora mucronata</name>
    <name type="common">Asiatic mangrove</name>
    <dbReference type="NCBI Taxonomy" id="61149"/>
    <lineage>
        <taxon>Eukaryota</taxon>
        <taxon>Viridiplantae</taxon>
        <taxon>Streptophyta</taxon>
        <taxon>Embryophyta</taxon>
        <taxon>Tracheophyta</taxon>
        <taxon>Spermatophyta</taxon>
        <taxon>Magnoliopsida</taxon>
        <taxon>eudicotyledons</taxon>
        <taxon>Gunneridae</taxon>
        <taxon>Pentapetalae</taxon>
        <taxon>rosids</taxon>
        <taxon>fabids</taxon>
        <taxon>Malpighiales</taxon>
        <taxon>Rhizophoraceae</taxon>
        <taxon>Rhizophora</taxon>
    </lineage>
</organism>
<feature type="region of interest" description="Disordered" evidence="1">
    <location>
        <begin position="82"/>
        <end position="111"/>
    </location>
</feature>
<feature type="compositionally biased region" description="Basic and acidic residues" evidence="1">
    <location>
        <begin position="1"/>
        <end position="16"/>
    </location>
</feature>